<dbReference type="STRING" id="1838286.Verru16b_02309"/>
<dbReference type="EC" id="2.7.1.2" evidence="2"/>
<dbReference type="EMBL" id="CP016094">
    <property type="protein sequence ID" value="AOS45231.1"/>
    <property type="molecule type" value="Genomic_DNA"/>
</dbReference>
<dbReference type="KEGG" id="obg:Verru16b_02309"/>
<dbReference type="Pfam" id="PF00480">
    <property type="entry name" value="ROK"/>
    <property type="match status" value="1"/>
</dbReference>
<protein>
    <submittedName>
        <fullName evidence="2">Glucokinase</fullName>
        <ecNumber evidence="2">2.7.1.2</ecNumber>
    </submittedName>
</protein>
<dbReference type="Gene3D" id="3.30.420.40">
    <property type="match status" value="2"/>
</dbReference>
<evidence type="ECO:0000256" key="1">
    <source>
        <dbReference type="ARBA" id="ARBA00006479"/>
    </source>
</evidence>
<comment type="similarity">
    <text evidence="1">Belongs to the ROK (NagC/XylR) family.</text>
</comment>
<evidence type="ECO:0000313" key="2">
    <source>
        <dbReference type="EMBL" id="AOS45231.1"/>
    </source>
</evidence>
<dbReference type="InterPro" id="IPR043129">
    <property type="entry name" value="ATPase_NBD"/>
</dbReference>
<dbReference type="PANTHER" id="PTHR18964:SF149">
    <property type="entry name" value="BIFUNCTIONAL UDP-N-ACETYLGLUCOSAMINE 2-EPIMERASE_N-ACETYLMANNOSAMINE KINASE"/>
    <property type="match status" value="1"/>
</dbReference>
<keyword evidence="2" id="KW-0418">Kinase</keyword>
<name>A0A1D8AWH3_9BACT</name>
<keyword evidence="3" id="KW-1185">Reference proteome</keyword>
<evidence type="ECO:0000313" key="3">
    <source>
        <dbReference type="Proteomes" id="UP000095228"/>
    </source>
</evidence>
<dbReference type="RefSeq" id="WP_069962405.1">
    <property type="nucleotide sequence ID" value="NZ_CP016094.1"/>
</dbReference>
<proteinExistence type="inferred from homology"/>
<dbReference type="AlphaFoldDB" id="A0A1D8AWH3"/>
<organism evidence="2 3">
    <name type="scientific">Lacunisphaera limnophila</name>
    <dbReference type="NCBI Taxonomy" id="1838286"/>
    <lineage>
        <taxon>Bacteria</taxon>
        <taxon>Pseudomonadati</taxon>
        <taxon>Verrucomicrobiota</taxon>
        <taxon>Opitutia</taxon>
        <taxon>Opitutales</taxon>
        <taxon>Opitutaceae</taxon>
        <taxon>Lacunisphaera</taxon>
    </lineage>
</organism>
<gene>
    <name evidence="2" type="primary">glcK</name>
    <name evidence="2" type="ORF">Verru16b_02309</name>
</gene>
<dbReference type="OrthoDB" id="9796533at2"/>
<reference evidence="2 3" key="1">
    <citation type="submission" date="2016-06" db="EMBL/GenBank/DDBJ databases">
        <title>Three novel species with peptidoglycan cell walls form the new genus Lacunisphaera gen. nov. in the family Opitutaceae of the verrucomicrobial subdivision 4.</title>
        <authorList>
            <person name="Rast P."/>
            <person name="Gloeckner I."/>
            <person name="Jogler M."/>
            <person name="Boedeker C."/>
            <person name="Jeske O."/>
            <person name="Wiegand S."/>
            <person name="Reinhardt R."/>
            <person name="Schumann P."/>
            <person name="Rohde M."/>
            <person name="Spring S."/>
            <person name="Gloeckner F.O."/>
            <person name="Jogler C."/>
        </authorList>
    </citation>
    <scope>NUCLEOTIDE SEQUENCE [LARGE SCALE GENOMIC DNA]</scope>
    <source>
        <strain evidence="2 3">IG16b</strain>
    </source>
</reference>
<dbReference type="GO" id="GO:0004340">
    <property type="term" value="F:glucokinase activity"/>
    <property type="evidence" value="ECO:0007669"/>
    <property type="project" value="UniProtKB-EC"/>
</dbReference>
<dbReference type="PANTHER" id="PTHR18964">
    <property type="entry name" value="ROK (REPRESSOR, ORF, KINASE) FAMILY"/>
    <property type="match status" value="1"/>
</dbReference>
<accession>A0A1D8AWH3</accession>
<dbReference type="SUPFAM" id="SSF53067">
    <property type="entry name" value="Actin-like ATPase domain"/>
    <property type="match status" value="1"/>
</dbReference>
<dbReference type="Proteomes" id="UP000095228">
    <property type="component" value="Chromosome"/>
</dbReference>
<dbReference type="InterPro" id="IPR000600">
    <property type="entry name" value="ROK"/>
</dbReference>
<keyword evidence="2" id="KW-0808">Transferase</keyword>
<sequence>MSSPSQGIFLGTDSGATTSKTGGVWADGTIISTKLRQSSTNSQAGTAAVIKGWVDGVVGFLADNQLSWDQVKGVGLAIPGPYLGYGIMGRASNLPKSFEGWNFHADYSAAIAAAAGRAVPLVVGNDGNYGGVGEAQRVRGDSKATVLMLAPGSGLGVAYVDANGLPLEGDTLNGMEGGHMPAILQLLGGMKPLKCGCGRDWGCIEPYTTISGLPQLLQEFLPKHPTHPFHTSPAPIKEKAFSLRTLAQKGDPLAIDIFNFQAKALGLHMASLLVAVDAEYVVIGGGLIDPEATTPEFRERYLRIIRESALPYLWPKQAEKLKVLPATLGELSQAIGAALVALYTDKAKA</sequence>